<name>A0A517MMF0_9BACT</name>
<dbReference type="EMBL" id="CP036262">
    <property type="protein sequence ID" value="QDS96065.1"/>
    <property type="molecule type" value="Genomic_DNA"/>
</dbReference>
<reference evidence="1 2" key="1">
    <citation type="submission" date="2019-02" db="EMBL/GenBank/DDBJ databases">
        <title>Deep-cultivation of Planctomycetes and their phenomic and genomic characterization uncovers novel biology.</title>
        <authorList>
            <person name="Wiegand S."/>
            <person name="Jogler M."/>
            <person name="Boedeker C."/>
            <person name="Pinto D."/>
            <person name="Vollmers J."/>
            <person name="Rivas-Marin E."/>
            <person name="Kohn T."/>
            <person name="Peeters S.H."/>
            <person name="Heuer A."/>
            <person name="Rast P."/>
            <person name="Oberbeckmann S."/>
            <person name="Bunk B."/>
            <person name="Jeske O."/>
            <person name="Meyerdierks A."/>
            <person name="Storesund J.E."/>
            <person name="Kallscheuer N."/>
            <person name="Luecker S."/>
            <person name="Lage O.M."/>
            <person name="Pohl T."/>
            <person name="Merkel B.J."/>
            <person name="Hornburger P."/>
            <person name="Mueller R.-W."/>
            <person name="Bruemmer F."/>
            <person name="Labrenz M."/>
            <person name="Spormann A.M."/>
            <person name="Op den Camp H."/>
            <person name="Overmann J."/>
            <person name="Amann R."/>
            <person name="Jetten M.S.M."/>
            <person name="Mascher T."/>
            <person name="Medema M.H."/>
            <person name="Devos D.P."/>
            <person name="Kaster A.-K."/>
            <person name="Ovreas L."/>
            <person name="Rohde M."/>
            <person name="Galperin M.Y."/>
            <person name="Jogler C."/>
        </authorList>
    </citation>
    <scope>NUCLEOTIDE SEQUENCE [LARGE SCALE GENOMIC DNA]</scope>
    <source>
        <strain evidence="1 2">FF011L</strain>
    </source>
</reference>
<protein>
    <submittedName>
        <fullName evidence="1">Uncharacterized protein</fullName>
    </submittedName>
</protein>
<accession>A0A517MMF0</accession>
<keyword evidence="2" id="KW-1185">Reference proteome</keyword>
<dbReference type="AlphaFoldDB" id="A0A517MMF0"/>
<gene>
    <name evidence="1" type="ORF">FF011L_48690</name>
</gene>
<evidence type="ECO:0000313" key="1">
    <source>
        <dbReference type="EMBL" id="QDS96065.1"/>
    </source>
</evidence>
<dbReference type="Proteomes" id="UP000320672">
    <property type="component" value="Chromosome"/>
</dbReference>
<dbReference type="RefSeq" id="WP_145354264.1">
    <property type="nucleotide sequence ID" value="NZ_CP036262.1"/>
</dbReference>
<evidence type="ECO:0000313" key="2">
    <source>
        <dbReference type="Proteomes" id="UP000320672"/>
    </source>
</evidence>
<organism evidence="1 2">
    <name type="scientific">Roseimaritima multifibrata</name>
    <dbReference type="NCBI Taxonomy" id="1930274"/>
    <lineage>
        <taxon>Bacteria</taxon>
        <taxon>Pseudomonadati</taxon>
        <taxon>Planctomycetota</taxon>
        <taxon>Planctomycetia</taxon>
        <taxon>Pirellulales</taxon>
        <taxon>Pirellulaceae</taxon>
        <taxon>Roseimaritima</taxon>
    </lineage>
</organism>
<dbReference type="OrthoDB" id="285834at2"/>
<dbReference type="KEGG" id="rml:FF011L_48690"/>
<proteinExistence type="predicted"/>
<sequence>MWLVIQSAVGSLSKLRRHTAIFAFAALTVAMATTAEAQQRSRQRSYEPATPTMSPYIGLLQSNSGPIPNYFSLVRPRVDQQQFNSQVRATERIRSLQIQQLSRGAARNEEALETGNQAGFMQFLHYYPAPRSVGRGR</sequence>